<dbReference type="PANTHER" id="PTHR43205:SF80">
    <property type="entry name" value="2-ALKENAL REDUCTASE (NADP(+)-DEPENDENT)-LIKE"/>
    <property type="match status" value="1"/>
</dbReference>
<name>A0AA39S221_ACESA</name>
<dbReference type="PANTHER" id="PTHR43205">
    <property type="entry name" value="PROSTAGLANDIN REDUCTASE"/>
    <property type="match status" value="1"/>
</dbReference>
<dbReference type="Pfam" id="PF16884">
    <property type="entry name" value="ADH_N_2"/>
    <property type="match status" value="1"/>
</dbReference>
<keyword evidence="1" id="KW-0560">Oxidoreductase</keyword>
<reference evidence="3" key="1">
    <citation type="journal article" date="2022" name="Plant J.">
        <title>Strategies of tolerance reflected in two North American maple genomes.</title>
        <authorList>
            <person name="McEvoy S.L."/>
            <person name="Sezen U.U."/>
            <person name="Trouern-Trend A."/>
            <person name="McMahon S.M."/>
            <person name="Schaberg P.G."/>
            <person name="Yang J."/>
            <person name="Wegrzyn J.L."/>
            <person name="Swenson N.G."/>
        </authorList>
    </citation>
    <scope>NUCLEOTIDE SEQUENCE</scope>
    <source>
        <strain evidence="3">NS2018</strain>
    </source>
</reference>
<dbReference type="SUPFAM" id="SSF50129">
    <property type="entry name" value="GroES-like"/>
    <property type="match status" value="1"/>
</dbReference>
<dbReference type="GO" id="GO:0032440">
    <property type="term" value="F:2-alkenal reductase [NAD(P)H] activity"/>
    <property type="evidence" value="ECO:0007669"/>
    <property type="project" value="TreeGrafter"/>
</dbReference>
<dbReference type="AlphaFoldDB" id="A0AA39S221"/>
<dbReference type="InterPro" id="IPR045010">
    <property type="entry name" value="MDR_fam"/>
</dbReference>
<comment type="caution">
    <text evidence="3">The sequence shown here is derived from an EMBL/GenBank/DDBJ whole genome shotgun (WGS) entry which is preliminary data.</text>
</comment>
<dbReference type="SUPFAM" id="SSF51735">
    <property type="entry name" value="NAD(P)-binding Rossmann-fold domains"/>
    <property type="match status" value="1"/>
</dbReference>
<dbReference type="InterPro" id="IPR036291">
    <property type="entry name" value="NAD(P)-bd_dom_sf"/>
</dbReference>
<dbReference type="Proteomes" id="UP001168877">
    <property type="component" value="Unassembled WGS sequence"/>
</dbReference>
<keyword evidence="4" id="KW-1185">Reference proteome</keyword>
<evidence type="ECO:0000313" key="3">
    <source>
        <dbReference type="EMBL" id="KAK0589021.1"/>
    </source>
</evidence>
<sequence length="361" mass="39481">MGDDGIQAASGGVIVESKEWYISAYAPEGVPTSDHLKLRSVPISLAIDSIPDHHVALETLLISIDPYLRARMTGTEDGLYMPQHNLNEVIQVFGIARVIESKDSNYTRGDIVISAFLPVAEFAVLPSDLLVRKIDPTPGISLTDYLSSLGIPGFSAWVGIEVVAQPKPGSNVFISSAAGGVGMYAGQLAKLKGCRVIGSTGSDDKVKLLKEELGYDDAFNYNTETSLDDALTKYFPDGIDVYLDNVGGEMLEAVLNHVNKHAHIALCGMISQYNKVWTERYGVRNLLNMIGKEVKMEGFLIGSYLDRFPEFTKDMESYIKQGKITCKHMIYYGIDSFLESLGSLFSSSNIGKVVIQVKPLH</sequence>
<dbReference type="EMBL" id="JAUESC010000381">
    <property type="protein sequence ID" value="KAK0589021.1"/>
    <property type="molecule type" value="Genomic_DNA"/>
</dbReference>
<feature type="domain" description="Enoyl reductase (ER)" evidence="2">
    <location>
        <begin position="74"/>
        <end position="355"/>
    </location>
</feature>
<evidence type="ECO:0000256" key="1">
    <source>
        <dbReference type="ARBA" id="ARBA00023002"/>
    </source>
</evidence>
<dbReference type="Pfam" id="PF00107">
    <property type="entry name" value="ADH_zinc_N"/>
    <property type="match status" value="1"/>
</dbReference>
<accession>A0AA39S221</accession>
<dbReference type="FunFam" id="3.40.50.720:FF:000121">
    <property type="entry name" value="Prostaglandin reductase 2"/>
    <property type="match status" value="1"/>
</dbReference>
<proteinExistence type="predicted"/>
<dbReference type="InterPro" id="IPR020843">
    <property type="entry name" value="ER"/>
</dbReference>
<gene>
    <name evidence="3" type="ORF">LWI29_008592</name>
</gene>
<dbReference type="Gene3D" id="3.90.180.10">
    <property type="entry name" value="Medium-chain alcohol dehydrogenases, catalytic domain"/>
    <property type="match status" value="1"/>
</dbReference>
<protein>
    <recommendedName>
        <fullName evidence="2">Enoyl reductase (ER) domain-containing protein</fullName>
    </recommendedName>
</protein>
<dbReference type="InterPro" id="IPR041694">
    <property type="entry name" value="ADH_N_2"/>
</dbReference>
<reference evidence="3" key="2">
    <citation type="submission" date="2023-06" db="EMBL/GenBank/DDBJ databases">
        <authorList>
            <person name="Swenson N.G."/>
            <person name="Wegrzyn J.L."/>
            <person name="Mcevoy S.L."/>
        </authorList>
    </citation>
    <scope>NUCLEOTIDE SEQUENCE</scope>
    <source>
        <strain evidence="3">NS2018</strain>
        <tissue evidence="3">Leaf</tissue>
    </source>
</reference>
<dbReference type="InterPro" id="IPR013149">
    <property type="entry name" value="ADH-like_C"/>
</dbReference>
<evidence type="ECO:0000313" key="4">
    <source>
        <dbReference type="Proteomes" id="UP001168877"/>
    </source>
</evidence>
<dbReference type="SMART" id="SM00829">
    <property type="entry name" value="PKS_ER"/>
    <property type="match status" value="1"/>
</dbReference>
<dbReference type="InterPro" id="IPR011032">
    <property type="entry name" value="GroES-like_sf"/>
</dbReference>
<organism evidence="3 4">
    <name type="scientific">Acer saccharum</name>
    <name type="common">Sugar maple</name>
    <dbReference type="NCBI Taxonomy" id="4024"/>
    <lineage>
        <taxon>Eukaryota</taxon>
        <taxon>Viridiplantae</taxon>
        <taxon>Streptophyta</taxon>
        <taxon>Embryophyta</taxon>
        <taxon>Tracheophyta</taxon>
        <taxon>Spermatophyta</taxon>
        <taxon>Magnoliopsida</taxon>
        <taxon>eudicotyledons</taxon>
        <taxon>Gunneridae</taxon>
        <taxon>Pentapetalae</taxon>
        <taxon>rosids</taxon>
        <taxon>malvids</taxon>
        <taxon>Sapindales</taxon>
        <taxon>Sapindaceae</taxon>
        <taxon>Hippocastanoideae</taxon>
        <taxon>Acereae</taxon>
        <taxon>Acer</taxon>
    </lineage>
</organism>
<evidence type="ECO:0000259" key="2">
    <source>
        <dbReference type="SMART" id="SM00829"/>
    </source>
</evidence>
<dbReference type="Gene3D" id="3.40.50.720">
    <property type="entry name" value="NAD(P)-binding Rossmann-like Domain"/>
    <property type="match status" value="1"/>
</dbReference>